<reference evidence="2" key="2">
    <citation type="submission" date="2023-06" db="EMBL/GenBank/DDBJ databases">
        <title>Black Yeasts Isolated from many extreme environments.</title>
        <authorList>
            <person name="Coleine C."/>
            <person name="Stajich J.E."/>
            <person name="Selbmann L."/>
        </authorList>
    </citation>
    <scope>NUCLEOTIDE SEQUENCE</scope>
    <source>
        <strain evidence="2">CCFEE 5200</strain>
    </source>
</reference>
<evidence type="ECO:0000313" key="2">
    <source>
        <dbReference type="EMBL" id="KAK1015498.1"/>
    </source>
</evidence>
<accession>A0AAN6R2J5</accession>
<dbReference type="AlphaFoldDB" id="A0AAN6R2J5"/>
<dbReference type="Proteomes" id="UP001168146">
    <property type="component" value="Unassembled WGS sequence"/>
</dbReference>
<evidence type="ECO:0008006" key="4">
    <source>
        <dbReference type="Google" id="ProtNLM"/>
    </source>
</evidence>
<proteinExistence type="predicted"/>
<organism evidence="2 3">
    <name type="scientific">Friedmanniomyces endolithicus</name>
    <dbReference type="NCBI Taxonomy" id="329885"/>
    <lineage>
        <taxon>Eukaryota</taxon>
        <taxon>Fungi</taxon>
        <taxon>Dikarya</taxon>
        <taxon>Ascomycota</taxon>
        <taxon>Pezizomycotina</taxon>
        <taxon>Dothideomycetes</taxon>
        <taxon>Dothideomycetidae</taxon>
        <taxon>Mycosphaerellales</taxon>
        <taxon>Teratosphaeriaceae</taxon>
        <taxon>Friedmanniomyces</taxon>
    </lineage>
</organism>
<name>A0AAN6R2J5_9PEZI</name>
<protein>
    <recommendedName>
        <fullName evidence="4">Fungal N-terminal domain-containing protein</fullName>
    </recommendedName>
</protein>
<dbReference type="EMBL" id="JASUXU010000070">
    <property type="protein sequence ID" value="KAK0311056.1"/>
    <property type="molecule type" value="Genomic_DNA"/>
</dbReference>
<dbReference type="EMBL" id="JAUJLE010000002">
    <property type="protein sequence ID" value="KAK1015498.1"/>
    <property type="molecule type" value="Genomic_DNA"/>
</dbReference>
<reference evidence="1" key="1">
    <citation type="submission" date="2021-12" db="EMBL/GenBank/DDBJ databases">
        <title>Black yeast isolated from Biological Soil Crust.</title>
        <authorList>
            <person name="Kurbessoian T."/>
        </authorList>
    </citation>
    <scope>NUCLEOTIDE SEQUENCE</scope>
    <source>
        <strain evidence="1">CCFEE 5208</strain>
    </source>
</reference>
<sequence length="116" mass="12591">MTAFSLAASIVQFVGFAKELCSDGYTIYKSGKDLSASNANIEDRLLHVQDLEGSVRASAANTYPVLSENELKLQTLAKECQDLTVLKDLKVTSQGLRRVVAAAISSIRSRQKAKEV</sequence>
<evidence type="ECO:0000313" key="3">
    <source>
        <dbReference type="Proteomes" id="UP001175353"/>
    </source>
</evidence>
<gene>
    <name evidence="1" type="ORF">LTR82_014349</name>
    <name evidence="2" type="ORF">LTR91_000523</name>
</gene>
<keyword evidence="3" id="KW-1185">Reference proteome</keyword>
<comment type="caution">
    <text evidence="2">The sequence shown here is derived from an EMBL/GenBank/DDBJ whole genome shotgun (WGS) entry which is preliminary data.</text>
</comment>
<dbReference type="Proteomes" id="UP001175353">
    <property type="component" value="Unassembled WGS sequence"/>
</dbReference>
<evidence type="ECO:0000313" key="1">
    <source>
        <dbReference type="EMBL" id="KAK0311056.1"/>
    </source>
</evidence>